<protein>
    <recommendedName>
        <fullName evidence="3">PAS fold-4 domain-containing protein</fullName>
    </recommendedName>
</protein>
<reference evidence="1 2" key="1">
    <citation type="submission" date="2019-01" db="EMBL/GenBank/DDBJ databases">
        <title>Spirosoma flava sp. nov., a propanil-degrading bacterium isolated from herbicide-contaminated soil.</title>
        <authorList>
            <person name="Zhang L."/>
            <person name="Jiang J.-D."/>
        </authorList>
    </citation>
    <scope>NUCLEOTIDE SEQUENCE [LARGE SCALE GENOMIC DNA]</scope>
    <source>
        <strain evidence="1 2">TY50</strain>
    </source>
</reference>
<organism evidence="1 2">
    <name type="scientific">Spirosoma sordidisoli</name>
    <dbReference type="NCBI Taxonomy" id="2502893"/>
    <lineage>
        <taxon>Bacteria</taxon>
        <taxon>Pseudomonadati</taxon>
        <taxon>Bacteroidota</taxon>
        <taxon>Cytophagia</taxon>
        <taxon>Cytophagales</taxon>
        <taxon>Cytophagaceae</taxon>
        <taxon>Spirosoma</taxon>
    </lineage>
</organism>
<evidence type="ECO:0000313" key="1">
    <source>
        <dbReference type="EMBL" id="RYC68866.1"/>
    </source>
</evidence>
<evidence type="ECO:0008006" key="3">
    <source>
        <dbReference type="Google" id="ProtNLM"/>
    </source>
</evidence>
<dbReference type="AlphaFoldDB" id="A0A4Q2UIC3"/>
<dbReference type="Proteomes" id="UP000290407">
    <property type="component" value="Unassembled WGS sequence"/>
</dbReference>
<keyword evidence="2" id="KW-1185">Reference proteome</keyword>
<gene>
    <name evidence="1" type="ORF">EQG79_15740</name>
</gene>
<dbReference type="EMBL" id="SBLB01000004">
    <property type="protein sequence ID" value="RYC68866.1"/>
    <property type="molecule type" value="Genomic_DNA"/>
</dbReference>
<proteinExistence type="predicted"/>
<sequence>MTNPAQQAQQHLQRLLPLFHHSPLAMAEINAQGVISQLNPRAVQLMMPLAAHLGLPGHNLLDVLTGYLPSVGQAVADFGADSGLIIDHEPYTIRFAVSQSWFDRHFCLTIEKLSPDTLLVFFDDVTDFLIKADAMRHGL</sequence>
<dbReference type="RefSeq" id="WP_129602484.1">
    <property type="nucleotide sequence ID" value="NZ_SBLB01000004.1"/>
</dbReference>
<comment type="caution">
    <text evidence="1">The sequence shown here is derived from an EMBL/GenBank/DDBJ whole genome shotgun (WGS) entry which is preliminary data.</text>
</comment>
<accession>A0A4Q2UIC3</accession>
<evidence type="ECO:0000313" key="2">
    <source>
        <dbReference type="Proteomes" id="UP000290407"/>
    </source>
</evidence>
<name>A0A4Q2UIC3_9BACT</name>